<protein>
    <submittedName>
        <fullName evidence="1">(Mediterranean fruit fly) hypothetical protein</fullName>
    </submittedName>
</protein>
<dbReference type="EMBL" id="CAJHJT010000023">
    <property type="protein sequence ID" value="CAD7002172.1"/>
    <property type="molecule type" value="Genomic_DNA"/>
</dbReference>
<dbReference type="Proteomes" id="UP000606786">
    <property type="component" value="Unassembled WGS sequence"/>
</dbReference>
<gene>
    <name evidence="1" type="ORF">CCAP1982_LOCUS10660</name>
</gene>
<comment type="caution">
    <text evidence="1">The sequence shown here is derived from an EMBL/GenBank/DDBJ whole genome shotgun (WGS) entry which is preliminary data.</text>
</comment>
<evidence type="ECO:0000313" key="2">
    <source>
        <dbReference type="Proteomes" id="UP000606786"/>
    </source>
</evidence>
<sequence length="88" mass="10079">MSEDILHRIRTTKHNINIKFSAEIYNEQITNSDAQREQQCDRNSLAVLLLITSNSLLLSNEIYTLKRIQRNAIHKASGFYYLNAPGGT</sequence>
<dbReference type="AlphaFoldDB" id="A0A811USP4"/>
<evidence type="ECO:0000313" key="1">
    <source>
        <dbReference type="EMBL" id="CAD7002172.1"/>
    </source>
</evidence>
<name>A0A811USP4_CERCA</name>
<organism evidence="1 2">
    <name type="scientific">Ceratitis capitata</name>
    <name type="common">Mediterranean fruit fly</name>
    <name type="synonym">Tephritis capitata</name>
    <dbReference type="NCBI Taxonomy" id="7213"/>
    <lineage>
        <taxon>Eukaryota</taxon>
        <taxon>Metazoa</taxon>
        <taxon>Ecdysozoa</taxon>
        <taxon>Arthropoda</taxon>
        <taxon>Hexapoda</taxon>
        <taxon>Insecta</taxon>
        <taxon>Pterygota</taxon>
        <taxon>Neoptera</taxon>
        <taxon>Endopterygota</taxon>
        <taxon>Diptera</taxon>
        <taxon>Brachycera</taxon>
        <taxon>Muscomorpha</taxon>
        <taxon>Tephritoidea</taxon>
        <taxon>Tephritidae</taxon>
        <taxon>Ceratitis</taxon>
        <taxon>Ceratitis</taxon>
    </lineage>
</organism>
<reference evidence="1" key="1">
    <citation type="submission" date="2020-11" db="EMBL/GenBank/DDBJ databases">
        <authorList>
            <person name="Whitehead M."/>
        </authorList>
    </citation>
    <scope>NUCLEOTIDE SEQUENCE</scope>
    <source>
        <strain evidence="1">EGII</strain>
    </source>
</reference>
<keyword evidence="2" id="KW-1185">Reference proteome</keyword>
<proteinExistence type="predicted"/>
<accession>A0A811USP4</accession>
<feature type="non-terminal residue" evidence="1">
    <location>
        <position position="88"/>
    </location>
</feature>